<proteinExistence type="predicted"/>
<reference evidence="1 2" key="1">
    <citation type="journal article" date="2023" name="Science">
        <title>Complex scaffold remodeling in plant triterpene biosynthesis.</title>
        <authorList>
            <person name="De La Pena R."/>
            <person name="Hodgson H."/>
            <person name="Liu J.C."/>
            <person name="Stephenson M.J."/>
            <person name="Martin A.C."/>
            <person name="Owen C."/>
            <person name="Harkess A."/>
            <person name="Leebens-Mack J."/>
            <person name="Jimenez L.E."/>
            <person name="Osbourn A."/>
            <person name="Sattely E.S."/>
        </authorList>
    </citation>
    <scope>NUCLEOTIDE SEQUENCE [LARGE SCALE GENOMIC DNA]</scope>
    <source>
        <strain evidence="2">cv. JPN11</strain>
        <tissue evidence="1">Leaf</tissue>
    </source>
</reference>
<gene>
    <name evidence="1" type="ORF">OWV82_020743</name>
</gene>
<dbReference type="Proteomes" id="UP001164539">
    <property type="component" value="Chromosome 11"/>
</dbReference>
<evidence type="ECO:0000313" key="2">
    <source>
        <dbReference type="Proteomes" id="UP001164539"/>
    </source>
</evidence>
<organism evidence="1 2">
    <name type="scientific">Melia azedarach</name>
    <name type="common">Chinaberry tree</name>
    <dbReference type="NCBI Taxonomy" id="155640"/>
    <lineage>
        <taxon>Eukaryota</taxon>
        <taxon>Viridiplantae</taxon>
        <taxon>Streptophyta</taxon>
        <taxon>Embryophyta</taxon>
        <taxon>Tracheophyta</taxon>
        <taxon>Spermatophyta</taxon>
        <taxon>Magnoliopsida</taxon>
        <taxon>eudicotyledons</taxon>
        <taxon>Gunneridae</taxon>
        <taxon>Pentapetalae</taxon>
        <taxon>rosids</taxon>
        <taxon>malvids</taxon>
        <taxon>Sapindales</taxon>
        <taxon>Meliaceae</taxon>
        <taxon>Melia</taxon>
    </lineage>
</organism>
<sequence>MEHTSFSCILQVKPFSQERKHLYTQNSAILSAEYADQPIPQTGRNMRPISLSMQDRRRYLRVNEAEFGLRLIPS</sequence>
<name>A0ACC1X7U0_MELAZ</name>
<accession>A0ACC1X7U0</accession>
<protein>
    <submittedName>
        <fullName evidence="1">Uncharacterized protein</fullName>
    </submittedName>
</protein>
<evidence type="ECO:0000313" key="1">
    <source>
        <dbReference type="EMBL" id="KAJ4707188.1"/>
    </source>
</evidence>
<dbReference type="EMBL" id="CM051404">
    <property type="protein sequence ID" value="KAJ4707188.1"/>
    <property type="molecule type" value="Genomic_DNA"/>
</dbReference>
<keyword evidence="2" id="KW-1185">Reference proteome</keyword>
<comment type="caution">
    <text evidence="1">The sequence shown here is derived from an EMBL/GenBank/DDBJ whole genome shotgun (WGS) entry which is preliminary data.</text>
</comment>